<evidence type="ECO:0000259" key="1">
    <source>
        <dbReference type="Pfam" id="PF01863"/>
    </source>
</evidence>
<dbReference type="PANTHER" id="PTHR30399">
    <property type="entry name" value="UNCHARACTERIZED PROTEIN YGJP"/>
    <property type="match status" value="1"/>
</dbReference>
<dbReference type="AlphaFoldDB" id="A0A0F9XMI2"/>
<dbReference type="Gene3D" id="3.30.2010.10">
    <property type="entry name" value="Metalloproteases ('zincins'), catalytic domain"/>
    <property type="match status" value="1"/>
</dbReference>
<feature type="domain" description="YgjP-like metallopeptidase" evidence="1">
    <location>
        <begin position="108"/>
        <end position="169"/>
    </location>
</feature>
<accession>A0A0F9XMI2</accession>
<name>A0A0F9XMI2_9ZZZZ</name>
<dbReference type="InterPro" id="IPR053136">
    <property type="entry name" value="UTP_pyrophosphatase-like"/>
</dbReference>
<sequence length="177" mass="20684">MTGLFCFRDEEGEMAALKYLAGYSPNLQQQVQRLVDNNELGAWLEKRYPEHNSPHMIQTDAALYDFTQGLKQQHMRSSDPISKVFFDTRMHVIDNALGQHQFVSRVQGSKLKRKNEIKVSALLKTLPEPLLRMVVVHELAHLREKEHNKAFYHLCQHMEGDYHQLELDLRLFLTLRG</sequence>
<reference evidence="2" key="1">
    <citation type="journal article" date="2015" name="Nature">
        <title>Complex archaea that bridge the gap between prokaryotes and eukaryotes.</title>
        <authorList>
            <person name="Spang A."/>
            <person name="Saw J.H."/>
            <person name="Jorgensen S.L."/>
            <person name="Zaremba-Niedzwiedzka K."/>
            <person name="Martijn J."/>
            <person name="Lind A.E."/>
            <person name="van Eijk R."/>
            <person name="Schleper C."/>
            <person name="Guy L."/>
            <person name="Ettema T.J."/>
        </authorList>
    </citation>
    <scope>NUCLEOTIDE SEQUENCE</scope>
</reference>
<dbReference type="PANTHER" id="PTHR30399:SF1">
    <property type="entry name" value="UTP PYROPHOSPHATASE"/>
    <property type="match status" value="1"/>
</dbReference>
<dbReference type="InterPro" id="IPR002725">
    <property type="entry name" value="YgjP-like_metallopeptidase"/>
</dbReference>
<dbReference type="CDD" id="cd07344">
    <property type="entry name" value="M48_yhfN_like"/>
    <property type="match status" value="1"/>
</dbReference>
<dbReference type="Pfam" id="PF01863">
    <property type="entry name" value="YgjP-like"/>
    <property type="match status" value="1"/>
</dbReference>
<evidence type="ECO:0000313" key="2">
    <source>
        <dbReference type="EMBL" id="KKO00597.1"/>
    </source>
</evidence>
<organism evidence="2">
    <name type="scientific">marine sediment metagenome</name>
    <dbReference type="NCBI Taxonomy" id="412755"/>
    <lineage>
        <taxon>unclassified sequences</taxon>
        <taxon>metagenomes</taxon>
        <taxon>ecological metagenomes</taxon>
    </lineage>
</organism>
<dbReference type="EMBL" id="LAZR01000040">
    <property type="protein sequence ID" value="KKO00597.1"/>
    <property type="molecule type" value="Genomic_DNA"/>
</dbReference>
<gene>
    <name evidence="2" type="ORF">LCGC14_0126900</name>
</gene>
<protein>
    <recommendedName>
        <fullName evidence="1">YgjP-like metallopeptidase domain-containing protein</fullName>
    </recommendedName>
</protein>
<proteinExistence type="predicted"/>
<comment type="caution">
    <text evidence="2">The sequence shown here is derived from an EMBL/GenBank/DDBJ whole genome shotgun (WGS) entry which is preliminary data.</text>
</comment>